<feature type="domain" description="OmpR/PhoB-type" evidence="9">
    <location>
        <begin position="128"/>
        <end position="226"/>
    </location>
</feature>
<dbReference type="EMBL" id="JACOOH010000002">
    <property type="protein sequence ID" value="MBC5620431.1"/>
    <property type="molecule type" value="Genomic_DNA"/>
</dbReference>
<protein>
    <submittedName>
        <fullName evidence="10">Response regulator transcription factor</fullName>
    </submittedName>
</protein>
<keyword evidence="11" id="KW-1185">Reference proteome</keyword>
<keyword evidence="3" id="KW-0805">Transcription regulation</keyword>
<evidence type="ECO:0000313" key="11">
    <source>
        <dbReference type="Proteomes" id="UP000646484"/>
    </source>
</evidence>
<dbReference type="Gene3D" id="3.40.50.2300">
    <property type="match status" value="1"/>
</dbReference>
<evidence type="ECO:0000256" key="1">
    <source>
        <dbReference type="ARBA" id="ARBA00022553"/>
    </source>
</evidence>
<accession>A0ABR7CXL8</accession>
<feature type="DNA-binding region" description="OmpR/PhoB-type" evidence="7">
    <location>
        <begin position="128"/>
        <end position="226"/>
    </location>
</feature>
<name>A0ABR7CXL8_9BACT</name>
<feature type="modified residue" description="4-aspartylphosphate" evidence="6">
    <location>
        <position position="55"/>
    </location>
</feature>
<evidence type="ECO:0000259" key="9">
    <source>
        <dbReference type="PROSITE" id="PS51755"/>
    </source>
</evidence>
<evidence type="ECO:0000256" key="4">
    <source>
        <dbReference type="ARBA" id="ARBA00023125"/>
    </source>
</evidence>
<dbReference type="InterPro" id="IPR001789">
    <property type="entry name" value="Sig_transdc_resp-reg_receiver"/>
</dbReference>
<dbReference type="RefSeq" id="WP_186975211.1">
    <property type="nucleotide sequence ID" value="NZ_JACOOH010000002.1"/>
</dbReference>
<dbReference type="Proteomes" id="UP000646484">
    <property type="component" value="Unassembled WGS sequence"/>
</dbReference>
<keyword evidence="4 7" id="KW-0238">DNA-binding</keyword>
<dbReference type="PANTHER" id="PTHR48111:SF1">
    <property type="entry name" value="TWO-COMPONENT RESPONSE REGULATOR ORR33"/>
    <property type="match status" value="1"/>
</dbReference>
<evidence type="ECO:0000313" key="10">
    <source>
        <dbReference type="EMBL" id="MBC5620431.1"/>
    </source>
</evidence>
<evidence type="ECO:0000256" key="6">
    <source>
        <dbReference type="PROSITE-ProRule" id="PRU00169"/>
    </source>
</evidence>
<reference evidence="10 11" key="1">
    <citation type="submission" date="2020-08" db="EMBL/GenBank/DDBJ databases">
        <title>Genome public.</title>
        <authorList>
            <person name="Liu C."/>
            <person name="Sun Q."/>
        </authorList>
    </citation>
    <scope>NUCLEOTIDE SEQUENCE [LARGE SCALE GENOMIC DNA]</scope>
    <source>
        <strain evidence="10 11">NSJ-56</strain>
    </source>
</reference>
<keyword evidence="2" id="KW-0902">Two-component regulatory system</keyword>
<sequence length="228" mass="25984">MEEKIKILYAEDNATAAAVYTEILEEAGFSVKVAPEGNEAWRLYETGKWDLLLLDMDLPGKDGHELIRLVRETGDQVPIVILSSANHNHALYEGADDYLVKGCSVDEVRARMDKAIARTRRLNKEQEQGLFHLSPTTTFNKNNRLLVISGKKEELKGMEAKILWLFCLRINEVISTVEMCETLWNIYSTDKEKSLTRYVCLLNKKLKADKTIAIQNEFATGYKLVNEL</sequence>
<keyword evidence="1 6" id="KW-0597">Phosphoprotein</keyword>
<dbReference type="PROSITE" id="PS50110">
    <property type="entry name" value="RESPONSE_REGULATORY"/>
    <property type="match status" value="1"/>
</dbReference>
<dbReference type="InterPro" id="IPR036388">
    <property type="entry name" value="WH-like_DNA-bd_sf"/>
</dbReference>
<dbReference type="InterPro" id="IPR001867">
    <property type="entry name" value="OmpR/PhoB-type_DNA-bd"/>
</dbReference>
<feature type="domain" description="Response regulatory" evidence="8">
    <location>
        <begin position="6"/>
        <end position="116"/>
    </location>
</feature>
<dbReference type="PANTHER" id="PTHR48111">
    <property type="entry name" value="REGULATOR OF RPOS"/>
    <property type="match status" value="1"/>
</dbReference>
<dbReference type="Pfam" id="PF00486">
    <property type="entry name" value="Trans_reg_C"/>
    <property type="match status" value="1"/>
</dbReference>
<evidence type="ECO:0000256" key="3">
    <source>
        <dbReference type="ARBA" id="ARBA00023015"/>
    </source>
</evidence>
<dbReference type="SUPFAM" id="SSF52172">
    <property type="entry name" value="CheY-like"/>
    <property type="match status" value="1"/>
</dbReference>
<dbReference type="Pfam" id="PF00072">
    <property type="entry name" value="Response_reg"/>
    <property type="match status" value="1"/>
</dbReference>
<dbReference type="SUPFAM" id="SSF46894">
    <property type="entry name" value="C-terminal effector domain of the bipartite response regulators"/>
    <property type="match status" value="1"/>
</dbReference>
<evidence type="ECO:0000256" key="7">
    <source>
        <dbReference type="PROSITE-ProRule" id="PRU01091"/>
    </source>
</evidence>
<evidence type="ECO:0000256" key="5">
    <source>
        <dbReference type="ARBA" id="ARBA00023163"/>
    </source>
</evidence>
<organism evidence="10 11">
    <name type="scientific">Butyricimonas hominis</name>
    <dbReference type="NCBI Taxonomy" id="2763032"/>
    <lineage>
        <taxon>Bacteria</taxon>
        <taxon>Pseudomonadati</taxon>
        <taxon>Bacteroidota</taxon>
        <taxon>Bacteroidia</taxon>
        <taxon>Bacteroidales</taxon>
        <taxon>Odoribacteraceae</taxon>
        <taxon>Butyricimonas</taxon>
    </lineage>
</organism>
<dbReference type="InterPro" id="IPR011006">
    <property type="entry name" value="CheY-like_superfamily"/>
</dbReference>
<dbReference type="InterPro" id="IPR016032">
    <property type="entry name" value="Sig_transdc_resp-reg_C-effctor"/>
</dbReference>
<comment type="caution">
    <text evidence="10">The sequence shown here is derived from an EMBL/GenBank/DDBJ whole genome shotgun (WGS) entry which is preliminary data.</text>
</comment>
<dbReference type="PROSITE" id="PS51755">
    <property type="entry name" value="OMPR_PHOB"/>
    <property type="match status" value="1"/>
</dbReference>
<evidence type="ECO:0000259" key="8">
    <source>
        <dbReference type="PROSITE" id="PS50110"/>
    </source>
</evidence>
<keyword evidence="5" id="KW-0804">Transcription</keyword>
<dbReference type="InterPro" id="IPR039420">
    <property type="entry name" value="WalR-like"/>
</dbReference>
<evidence type="ECO:0000256" key="2">
    <source>
        <dbReference type="ARBA" id="ARBA00023012"/>
    </source>
</evidence>
<dbReference type="Gene3D" id="1.10.10.10">
    <property type="entry name" value="Winged helix-like DNA-binding domain superfamily/Winged helix DNA-binding domain"/>
    <property type="match status" value="1"/>
</dbReference>
<gene>
    <name evidence="10" type="ORF">H8S64_04910</name>
</gene>
<proteinExistence type="predicted"/>
<dbReference type="SMART" id="SM00448">
    <property type="entry name" value="REC"/>
    <property type="match status" value="1"/>
</dbReference>